<name>A0A2P2PX30_RHIMU</name>
<protein>
    <submittedName>
        <fullName evidence="1">Uncharacterized protein</fullName>
    </submittedName>
</protein>
<dbReference type="EMBL" id="GGEC01078776">
    <property type="protein sequence ID" value="MBX59260.1"/>
    <property type="molecule type" value="Transcribed_RNA"/>
</dbReference>
<organism evidence="1">
    <name type="scientific">Rhizophora mucronata</name>
    <name type="common">Asiatic mangrove</name>
    <dbReference type="NCBI Taxonomy" id="61149"/>
    <lineage>
        <taxon>Eukaryota</taxon>
        <taxon>Viridiplantae</taxon>
        <taxon>Streptophyta</taxon>
        <taxon>Embryophyta</taxon>
        <taxon>Tracheophyta</taxon>
        <taxon>Spermatophyta</taxon>
        <taxon>Magnoliopsida</taxon>
        <taxon>eudicotyledons</taxon>
        <taxon>Gunneridae</taxon>
        <taxon>Pentapetalae</taxon>
        <taxon>rosids</taxon>
        <taxon>fabids</taxon>
        <taxon>Malpighiales</taxon>
        <taxon>Rhizophoraceae</taxon>
        <taxon>Rhizophora</taxon>
    </lineage>
</organism>
<evidence type="ECO:0000313" key="1">
    <source>
        <dbReference type="EMBL" id="MBX59260.1"/>
    </source>
</evidence>
<dbReference type="AlphaFoldDB" id="A0A2P2PX30"/>
<proteinExistence type="predicted"/>
<sequence>MDLFKLSRVLAFLDYA</sequence>
<accession>A0A2P2PX30</accession>
<reference evidence="1" key="1">
    <citation type="submission" date="2018-02" db="EMBL/GenBank/DDBJ databases">
        <title>Rhizophora mucronata_Transcriptome.</title>
        <authorList>
            <person name="Meera S.P."/>
            <person name="Sreeshan A."/>
            <person name="Augustine A."/>
        </authorList>
    </citation>
    <scope>NUCLEOTIDE SEQUENCE</scope>
    <source>
        <tissue evidence="1">Leaf</tissue>
    </source>
</reference>